<dbReference type="SMART" id="SM00260">
    <property type="entry name" value="CheW"/>
    <property type="match status" value="1"/>
</dbReference>
<keyword evidence="3" id="KW-1185">Reference proteome</keyword>
<accession>A0A562RTI2</accession>
<dbReference type="PROSITE" id="PS50851">
    <property type="entry name" value="CHEW"/>
    <property type="match status" value="1"/>
</dbReference>
<dbReference type="RefSeq" id="WP_144684799.1">
    <property type="nucleotide sequence ID" value="NZ_VLLC01000013.1"/>
</dbReference>
<dbReference type="Gene3D" id="2.30.30.40">
    <property type="entry name" value="SH3 Domains"/>
    <property type="match status" value="1"/>
</dbReference>
<dbReference type="GO" id="GO:0007165">
    <property type="term" value="P:signal transduction"/>
    <property type="evidence" value="ECO:0007669"/>
    <property type="project" value="InterPro"/>
</dbReference>
<evidence type="ECO:0000259" key="1">
    <source>
        <dbReference type="PROSITE" id="PS50851"/>
    </source>
</evidence>
<dbReference type="InterPro" id="IPR039315">
    <property type="entry name" value="CheW"/>
</dbReference>
<proteinExistence type="predicted"/>
<dbReference type="InterPro" id="IPR002545">
    <property type="entry name" value="CheW-lke_dom"/>
</dbReference>
<name>A0A562RTI2_9BACT</name>
<dbReference type="GO" id="GO:0006935">
    <property type="term" value="P:chemotaxis"/>
    <property type="evidence" value="ECO:0007669"/>
    <property type="project" value="InterPro"/>
</dbReference>
<dbReference type="Proteomes" id="UP000318307">
    <property type="component" value="Unassembled WGS sequence"/>
</dbReference>
<dbReference type="EMBL" id="VLLC01000013">
    <property type="protein sequence ID" value="TWI71606.1"/>
    <property type="molecule type" value="Genomic_DNA"/>
</dbReference>
<comment type="caution">
    <text evidence="2">The sequence shown here is derived from an EMBL/GenBank/DDBJ whole genome shotgun (WGS) entry which is preliminary data.</text>
</comment>
<sequence>MQKQAEKNTQENRLLELATFYIGDALCGIDILRIQEINKLTEVTTVPQAADYVQGVLNLRGRIVTIIDLGIKLGLSSVEPGKDNRNIIVDFKDEQVGLLVDSISDVLLAESSRIEPPPSNIGGVQGRFFHGVFKTEKKLIGLLDINAVLED</sequence>
<protein>
    <submittedName>
        <fullName evidence="2">CheW protein</fullName>
    </submittedName>
</protein>
<evidence type="ECO:0000313" key="2">
    <source>
        <dbReference type="EMBL" id="TWI71606.1"/>
    </source>
</evidence>
<dbReference type="SUPFAM" id="SSF50341">
    <property type="entry name" value="CheW-like"/>
    <property type="match status" value="1"/>
</dbReference>
<dbReference type="Pfam" id="PF01584">
    <property type="entry name" value="CheW"/>
    <property type="match status" value="1"/>
</dbReference>
<dbReference type="AlphaFoldDB" id="A0A562RTI2"/>
<dbReference type="Gene3D" id="2.40.50.180">
    <property type="entry name" value="CheA-289, Domain 4"/>
    <property type="match status" value="1"/>
</dbReference>
<reference evidence="2 3" key="1">
    <citation type="submission" date="2019-07" db="EMBL/GenBank/DDBJ databases">
        <title>Genome sequencing of 100 strains of the haloalkaliphilic chemolithoautotrophic sulfur-oxidizing bacterium Thioalkalivibrio.</title>
        <authorList>
            <person name="Muyzer G."/>
        </authorList>
    </citation>
    <scope>NUCLEOTIDE SEQUENCE [LARGE SCALE GENOMIC DNA]</scope>
    <source>
        <strain evidence="2 3">ASO4-4</strain>
    </source>
</reference>
<dbReference type="OrthoDB" id="9790406at2"/>
<dbReference type="CDD" id="cd00732">
    <property type="entry name" value="CheW"/>
    <property type="match status" value="1"/>
</dbReference>
<organism evidence="2 3">
    <name type="scientific">Desulfobotulus alkaliphilus</name>
    <dbReference type="NCBI Taxonomy" id="622671"/>
    <lineage>
        <taxon>Bacteria</taxon>
        <taxon>Pseudomonadati</taxon>
        <taxon>Thermodesulfobacteriota</taxon>
        <taxon>Desulfobacteria</taxon>
        <taxon>Desulfobacterales</taxon>
        <taxon>Desulfobacteraceae</taxon>
        <taxon>Desulfobotulus</taxon>
    </lineage>
</organism>
<dbReference type="GO" id="GO:0005829">
    <property type="term" value="C:cytosol"/>
    <property type="evidence" value="ECO:0007669"/>
    <property type="project" value="TreeGrafter"/>
</dbReference>
<feature type="domain" description="CheW-like" evidence="1">
    <location>
        <begin position="14"/>
        <end position="151"/>
    </location>
</feature>
<evidence type="ECO:0000313" key="3">
    <source>
        <dbReference type="Proteomes" id="UP000318307"/>
    </source>
</evidence>
<dbReference type="InterPro" id="IPR036061">
    <property type="entry name" value="CheW-like_dom_sf"/>
</dbReference>
<dbReference type="PANTHER" id="PTHR22617:SF23">
    <property type="entry name" value="CHEMOTAXIS PROTEIN CHEW"/>
    <property type="match status" value="1"/>
</dbReference>
<dbReference type="PANTHER" id="PTHR22617">
    <property type="entry name" value="CHEMOTAXIS SENSOR HISTIDINE KINASE-RELATED"/>
    <property type="match status" value="1"/>
</dbReference>
<gene>
    <name evidence="2" type="ORF">LZ24_01873</name>
</gene>